<reference evidence="2 3" key="1">
    <citation type="journal article" date="2018" name="IMA Fungus">
        <title>IMA Genome-F 9: Draft genome sequence of Annulohypoxylon stygium, Aspergillus mulundensis, Berkeleyomyces basicola (syn. Thielaviopsis basicola), Ceratocystis smalleyi, two Cercospora beticola strains, Coleophoma cylindrospora, Fusarium fracticaudum, Phialophora cf. hyalina, and Morchella septimelata.</title>
        <authorList>
            <person name="Wingfield B.D."/>
            <person name="Bills G.F."/>
            <person name="Dong Y."/>
            <person name="Huang W."/>
            <person name="Nel W.J."/>
            <person name="Swalarsk-Parry B.S."/>
            <person name="Vaghefi N."/>
            <person name="Wilken P.M."/>
            <person name="An Z."/>
            <person name="de Beer Z.W."/>
            <person name="De Vos L."/>
            <person name="Chen L."/>
            <person name="Duong T.A."/>
            <person name="Gao Y."/>
            <person name="Hammerbacher A."/>
            <person name="Kikkert J.R."/>
            <person name="Li Y."/>
            <person name="Li H."/>
            <person name="Li K."/>
            <person name="Li Q."/>
            <person name="Liu X."/>
            <person name="Ma X."/>
            <person name="Naidoo K."/>
            <person name="Pethybridge S.J."/>
            <person name="Sun J."/>
            <person name="Steenkamp E.T."/>
            <person name="van der Nest M.A."/>
            <person name="van Wyk S."/>
            <person name="Wingfield M.J."/>
            <person name="Xiong C."/>
            <person name="Yue Q."/>
            <person name="Zhang X."/>
        </authorList>
    </citation>
    <scope>NUCLEOTIDE SEQUENCE [LARGE SCALE GENOMIC DNA]</scope>
    <source>
        <strain evidence="2 3">BP5796</strain>
    </source>
</reference>
<dbReference type="SUPFAM" id="SSF53335">
    <property type="entry name" value="S-adenosyl-L-methionine-dependent methyltransferases"/>
    <property type="match status" value="1"/>
</dbReference>
<dbReference type="CDD" id="cd02440">
    <property type="entry name" value="AdoMet_MTases"/>
    <property type="match status" value="1"/>
</dbReference>
<dbReference type="PANTHER" id="PTHR43591">
    <property type="entry name" value="METHYLTRANSFERASE"/>
    <property type="match status" value="1"/>
</dbReference>
<comment type="caution">
    <text evidence="2">The sequence shown here is derived from an EMBL/GenBank/DDBJ whole genome shotgun (WGS) entry which is preliminary data.</text>
</comment>
<dbReference type="GO" id="GO:0032259">
    <property type="term" value="P:methylation"/>
    <property type="evidence" value="ECO:0007669"/>
    <property type="project" value="UniProtKB-KW"/>
</dbReference>
<evidence type="ECO:0000313" key="2">
    <source>
        <dbReference type="EMBL" id="RDW90931.1"/>
    </source>
</evidence>
<dbReference type="AlphaFoldDB" id="A0A3D8SXN7"/>
<gene>
    <name evidence="2" type="ORF">BP5796_02096</name>
</gene>
<keyword evidence="2" id="KW-0808">Transferase</keyword>
<protein>
    <submittedName>
        <fullName evidence="2">S-adenosyl-L-methionine-dependent methyltransferase-17</fullName>
    </submittedName>
</protein>
<proteinExistence type="predicted"/>
<dbReference type="OrthoDB" id="2013972at2759"/>
<feature type="region of interest" description="Disordered" evidence="1">
    <location>
        <begin position="1"/>
        <end position="29"/>
    </location>
</feature>
<dbReference type="InterPro" id="IPR029063">
    <property type="entry name" value="SAM-dependent_MTases_sf"/>
</dbReference>
<accession>A0A3D8SXN7</accession>
<keyword evidence="3" id="KW-1185">Reference proteome</keyword>
<dbReference type="Pfam" id="PF13489">
    <property type="entry name" value="Methyltransf_23"/>
    <property type="match status" value="1"/>
</dbReference>
<evidence type="ECO:0000313" key="3">
    <source>
        <dbReference type="Proteomes" id="UP000256328"/>
    </source>
</evidence>
<evidence type="ECO:0000256" key="1">
    <source>
        <dbReference type="SAM" id="MobiDB-lite"/>
    </source>
</evidence>
<dbReference type="Proteomes" id="UP000256328">
    <property type="component" value="Unassembled WGS sequence"/>
</dbReference>
<name>A0A3D8SXN7_9HELO</name>
<dbReference type="GO" id="GO:0008168">
    <property type="term" value="F:methyltransferase activity"/>
    <property type="evidence" value="ECO:0007669"/>
    <property type="project" value="UniProtKB-KW"/>
</dbReference>
<organism evidence="2 3">
    <name type="scientific">Coleophoma crateriformis</name>
    <dbReference type="NCBI Taxonomy" id="565419"/>
    <lineage>
        <taxon>Eukaryota</taxon>
        <taxon>Fungi</taxon>
        <taxon>Dikarya</taxon>
        <taxon>Ascomycota</taxon>
        <taxon>Pezizomycotina</taxon>
        <taxon>Leotiomycetes</taxon>
        <taxon>Helotiales</taxon>
        <taxon>Dermateaceae</taxon>
        <taxon>Coleophoma</taxon>
    </lineage>
</organism>
<dbReference type="Gene3D" id="3.40.50.150">
    <property type="entry name" value="Vaccinia Virus protein VP39"/>
    <property type="match status" value="1"/>
</dbReference>
<dbReference type="EMBL" id="PDLN01000003">
    <property type="protein sequence ID" value="RDW90931.1"/>
    <property type="molecule type" value="Genomic_DNA"/>
</dbReference>
<dbReference type="PANTHER" id="PTHR43591:SF10">
    <property type="entry name" value="ABC TRANSMEMBRANE TYPE-1 DOMAIN-CONTAINING PROTEIN-RELATED"/>
    <property type="match status" value="1"/>
</dbReference>
<sequence length="361" mass="41017">MTSSSQEPPPEISQQEEAEDASADQFQENDSTFGDDLVLQERHDVFVVQNYKVQRRGTVQYSLSQYHAADQIVQNGRRYHAYRDGNYLLPNDDAEQDRLDLHHHVFQLSSGGKLFRAPLEDPKRVLDIGTGTGIWAIDFADQFPGSLVVGTDLSPIQPGWIPPNLEFEVDDCEDDWNRKTNFDYIHVRSLSGAIKDWPRLLAQAFEYLNPGGWIEVTEFEVWVRSEDGSMQHAPMIQQWQENLIAAGAKIGRDFEVAVHLKEWIEKAGFTGVTQHVSQVPLGPWQKGKTLKEMGLFQQQNMLDASSSYGQAHFTRVLGWSLPEYLVLSAGVRKEMTDPKLHLYSDLFVVYGQKPDAHKAEN</sequence>
<keyword evidence="2" id="KW-0489">Methyltransferase</keyword>